<evidence type="ECO:0000313" key="3">
    <source>
        <dbReference type="Proteomes" id="UP001291623"/>
    </source>
</evidence>
<dbReference type="InterPro" id="IPR038409">
    <property type="entry name" value="Ycf54-like_sf"/>
</dbReference>
<dbReference type="EMBL" id="JAVYJV010000003">
    <property type="protein sequence ID" value="KAK4374951.1"/>
    <property type="molecule type" value="Genomic_DNA"/>
</dbReference>
<sequence>MLALTALSVGSLGSCILTHKPSLSLPLLASPNTIVKPCNGSTWKLRTPIKTVVAAIDSSQLAEKEQLFERLRLYGEHNKEQDFWLMIEPKFLDKFPNITKSLKRPAVALVSTNGSWITFMKLRLHRVLQENYEADSLEEALACTLVSLEFEKPEKWVAPYPKYESGWWKPFLPPGSKV</sequence>
<keyword evidence="3" id="KW-1185">Reference proteome</keyword>
<dbReference type="Gene3D" id="3.30.70.1860">
    <property type="entry name" value="Uncharacterised protein family Ycf54"/>
    <property type="match status" value="1"/>
</dbReference>
<proteinExistence type="inferred from homology"/>
<accession>A0AAE1VSJ2</accession>
<dbReference type="AlphaFoldDB" id="A0AAE1VSJ2"/>
<comment type="caution">
    <text evidence="2">The sequence shown here is derived from an EMBL/GenBank/DDBJ whole genome shotgun (WGS) entry which is preliminary data.</text>
</comment>
<dbReference type="PANTHER" id="PTHR35319:SF2">
    <property type="entry name" value="YCF54"/>
    <property type="match status" value="1"/>
</dbReference>
<reference evidence="2" key="1">
    <citation type="submission" date="2023-12" db="EMBL/GenBank/DDBJ databases">
        <title>Genome assembly of Anisodus tanguticus.</title>
        <authorList>
            <person name="Wang Y.-J."/>
        </authorList>
    </citation>
    <scope>NUCLEOTIDE SEQUENCE</scope>
    <source>
        <strain evidence="2">KB-2021</strain>
        <tissue evidence="2">Leaf</tissue>
    </source>
</reference>
<dbReference type="Proteomes" id="UP001291623">
    <property type="component" value="Unassembled WGS sequence"/>
</dbReference>
<comment type="similarity">
    <text evidence="1">Belongs to the ycf54 family.</text>
</comment>
<dbReference type="PANTHER" id="PTHR35319">
    <property type="match status" value="1"/>
</dbReference>
<protein>
    <submittedName>
        <fullName evidence="2">Uncharacterized protein</fullName>
    </submittedName>
</protein>
<dbReference type="Pfam" id="PF10674">
    <property type="entry name" value="Ycf54"/>
    <property type="match status" value="1"/>
</dbReference>
<evidence type="ECO:0000256" key="1">
    <source>
        <dbReference type="ARBA" id="ARBA00043978"/>
    </source>
</evidence>
<evidence type="ECO:0000313" key="2">
    <source>
        <dbReference type="EMBL" id="KAK4374951.1"/>
    </source>
</evidence>
<organism evidence="2 3">
    <name type="scientific">Anisodus tanguticus</name>
    <dbReference type="NCBI Taxonomy" id="243964"/>
    <lineage>
        <taxon>Eukaryota</taxon>
        <taxon>Viridiplantae</taxon>
        <taxon>Streptophyta</taxon>
        <taxon>Embryophyta</taxon>
        <taxon>Tracheophyta</taxon>
        <taxon>Spermatophyta</taxon>
        <taxon>Magnoliopsida</taxon>
        <taxon>eudicotyledons</taxon>
        <taxon>Gunneridae</taxon>
        <taxon>Pentapetalae</taxon>
        <taxon>asterids</taxon>
        <taxon>lamiids</taxon>
        <taxon>Solanales</taxon>
        <taxon>Solanaceae</taxon>
        <taxon>Solanoideae</taxon>
        <taxon>Hyoscyameae</taxon>
        <taxon>Anisodus</taxon>
    </lineage>
</organism>
<dbReference type="InterPro" id="IPR019616">
    <property type="entry name" value="Ycf54"/>
</dbReference>
<name>A0AAE1VSJ2_9SOLA</name>
<gene>
    <name evidence="2" type="ORF">RND71_005628</name>
</gene>